<proteinExistence type="predicted"/>
<organism evidence="1 2">
    <name type="scientific">Vitis vinifera</name>
    <name type="common">Grape</name>
    <dbReference type="NCBI Taxonomy" id="29760"/>
    <lineage>
        <taxon>Eukaryota</taxon>
        <taxon>Viridiplantae</taxon>
        <taxon>Streptophyta</taxon>
        <taxon>Embryophyta</taxon>
        <taxon>Tracheophyta</taxon>
        <taxon>Spermatophyta</taxon>
        <taxon>Magnoliopsida</taxon>
        <taxon>eudicotyledons</taxon>
        <taxon>Gunneridae</taxon>
        <taxon>Pentapetalae</taxon>
        <taxon>rosids</taxon>
        <taxon>Vitales</taxon>
        <taxon>Vitaceae</taxon>
        <taxon>Viteae</taxon>
        <taxon>Vitis</taxon>
    </lineage>
</organism>
<comment type="caution">
    <text evidence="1">The sequence shown here is derived from an EMBL/GenBank/DDBJ whole genome shotgun (WGS) entry which is preliminary data.</text>
</comment>
<name>A0A438HSL4_VITVI</name>
<evidence type="ECO:0000313" key="2">
    <source>
        <dbReference type="Proteomes" id="UP000288805"/>
    </source>
</evidence>
<dbReference type="EMBL" id="QGNW01000184">
    <property type="protein sequence ID" value="RVW87390.1"/>
    <property type="molecule type" value="Genomic_DNA"/>
</dbReference>
<evidence type="ECO:0000313" key="1">
    <source>
        <dbReference type="EMBL" id="RVW87390.1"/>
    </source>
</evidence>
<protein>
    <submittedName>
        <fullName evidence="1">Uncharacterized protein</fullName>
    </submittedName>
</protein>
<sequence>MARAGLTASRIEGRKGMLMFHCLRSLTTLLFQMTKRHLRLLFIIIVFSAFITLQASAITDPRDGNSTLFVLDCLIFF</sequence>
<dbReference type="Proteomes" id="UP000288805">
    <property type="component" value="Unassembled WGS sequence"/>
</dbReference>
<reference evidence="1 2" key="1">
    <citation type="journal article" date="2018" name="PLoS Genet.">
        <title>Population sequencing reveals clonal diversity and ancestral inbreeding in the grapevine cultivar Chardonnay.</title>
        <authorList>
            <person name="Roach M.J."/>
            <person name="Johnson D.L."/>
            <person name="Bohlmann J."/>
            <person name="van Vuuren H.J."/>
            <person name="Jones S.J."/>
            <person name="Pretorius I.S."/>
            <person name="Schmidt S.A."/>
            <person name="Borneman A.R."/>
        </authorList>
    </citation>
    <scope>NUCLEOTIDE SEQUENCE [LARGE SCALE GENOMIC DNA]</scope>
    <source>
        <strain evidence="2">cv. Chardonnay</strain>
        <tissue evidence="1">Leaf</tissue>
    </source>
</reference>
<dbReference type="AlphaFoldDB" id="A0A438HSL4"/>
<gene>
    <name evidence="1" type="ORF">CK203_033680</name>
</gene>
<accession>A0A438HSL4</accession>